<feature type="compositionally biased region" description="Basic and acidic residues" evidence="1">
    <location>
        <begin position="1"/>
        <end position="19"/>
    </location>
</feature>
<evidence type="ECO:0000259" key="2">
    <source>
        <dbReference type="Pfam" id="PF05649"/>
    </source>
</evidence>
<dbReference type="SUPFAM" id="SSF55486">
    <property type="entry name" value="Metalloproteases ('zincins'), catalytic domain"/>
    <property type="match status" value="1"/>
</dbReference>
<evidence type="ECO:0000313" key="4">
    <source>
        <dbReference type="Proteomes" id="UP000038010"/>
    </source>
</evidence>
<dbReference type="InterPro" id="IPR008753">
    <property type="entry name" value="Peptidase_M13_N"/>
</dbReference>
<feature type="region of interest" description="Disordered" evidence="1">
    <location>
        <begin position="1"/>
        <end position="106"/>
    </location>
</feature>
<evidence type="ECO:0000313" key="3">
    <source>
        <dbReference type="EMBL" id="KPI34805.1"/>
    </source>
</evidence>
<feature type="domain" description="Peptidase M13 N-terminal" evidence="2">
    <location>
        <begin position="239"/>
        <end position="624"/>
    </location>
</feature>
<feature type="compositionally biased region" description="Basic residues" evidence="1">
    <location>
        <begin position="25"/>
        <end position="56"/>
    </location>
</feature>
<name>A0A0N1H2S3_9EURO</name>
<dbReference type="VEuPathDB" id="FungiDB:AB675_10197"/>
<dbReference type="RefSeq" id="XP_017994768.1">
    <property type="nucleotide sequence ID" value="XM_018138951.1"/>
</dbReference>
<feature type="compositionally biased region" description="Low complexity" evidence="1">
    <location>
        <begin position="59"/>
        <end position="70"/>
    </location>
</feature>
<dbReference type="GO" id="GO:0005886">
    <property type="term" value="C:plasma membrane"/>
    <property type="evidence" value="ECO:0007669"/>
    <property type="project" value="TreeGrafter"/>
</dbReference>
<dbReference type="Pfam" id="PF05649">
    <property type="entry name" value="Peptidase_M13_N"/>
    <property type="match status" value="1"/>
</dbReference>
<dbReference type="STRING" id="1664694.A0A0N1H2S3"/>
<organism evidence="3 4">
    <name type="scientific">Cyphellophora attinorum</name>
    <dbReference type="NCBI Taxonomy" id="1664694"/>
    <lineage>
        <taxon>Eukaryota</taxon>
        <taxon>Fungi</taxon>
        <taxon>Dikarya</taxon>
        <taxon>Ascomycota</taxon>
        <taxon>Pezizomycotina</taxon>
        <taxon>Eurotiomycetes</taxon>
        <taxon>Chaetothyriomycetidae</taxon>
        <taxon>Chaetothyriales</taxon>
        <taxon>Cyphellophoraceae</taxon>
        <taxon>Cyphellophora</taxon>
    </lineage>
</organism>
<dbReference type="AlphaFoldDB" id="A0A0N1H2S3"/>
<dbReference type="PROSITE" id="PS51885">
    <property type="entry name" value="NEPRILYSIN"/>
    <property type="match status" value="1"/>
</dbReference>
<proteinExistence type="predicted"/>
<comment type="caution">
    <text evidence="3">The sequence shown here is derived from an EMBL/GenBank/DDBJ whole genome shotgun (WGS) entry which is preliminary data.</text>
</comment>
<dbReference type="GO" id="GO:0016485">
    <property type="term" value="P:protein processing"/>
    <property type="evidence" value="ECO:0007669"/>
    <property type="project" value="TreeGrafter"/>
</dbReference>
<protein>
    <submittedName>
        <fullName evidence="3">Endothelin-converting enzyme 1</fullName>
    </submittedName>
</protein>
<keyword evidence="4" id="KW-1185">Reference proteome</keyword>
<dbReference type="InterPro" id="IPR042089">
    <property type="entry name" value="Peptidase_M13_dom_2"/>
</dbReference>
<gene>
    <name evidence="3" type="ORF">AB675_10197</name>
</gene>
<dbReference type="OrthoDB" id="6475849at2759"/>
<accession>A0A0N1H2S3</accession>
<dbReference type="PANTHER" id="PTHR11733">
    <property type="entry name" value="ZINC METALLOPROTEASE FAMILY M13 NEPRILYSIN-RELATED"/>
    <property type="match status" value="1"/>
</dbReference>
<dbReference type="GeneID" id="28730831"/>
<reference evidence="3 4" key="1">
    <citation type="submission" date="2015-06" db="EMBL/GenBank/DDBJ databases">
        <title>Draft genome of the ant-associated black yeast Phialophora attae CBS 131958.</title>
        <authorList>
            <person name="Moreno L.F."/>
            <person name="Stielow B.J."/>
            <person name="de Hoog S."/>
            <person name="Vicente V.A."/>
            <person name="Weiss V.A."/>
            <person name="de Vries M."/>
            <person name="Cruz L.M."/>
            <person name="Souza E.M."/>
        </authorList>
    </citation>
    <scope>NUCLEOTIDE SEQUENCE [LARGE SCALE GENOMIC DNA]</scope>
    <source>
        <strain evidence="3 4">CBS 131958</strain>
    </source>
</reference>
<evidence type="ECO:0000256" key="1">
    <source>
        <dbReference type="SAM" id="MobiDB-lite"/>
    </source>
</evidence>
<dbReference type="EMBL" id="LFJN01000050">
    <property type="protein sequence ID" value="KPI34805.1"/>
    <property type="molecule type" value="Genomic_DNA"/>
</dbReference>
<dbReference type="InterPro" id="IPR000718">
    <property type="entry name" value="Peptidase_M13"/>
</dbReference>
<dbReference type="Proteomes" id="UP000038010">
    <property type="component" value="Unassembled WGS sequence"/>
</dbReference>
<dbReference type="PANTHER" id="PTHR11733:SF240">
    <property type="entry name" value="GH14155P-RELATED"/>
    <property type="match status" value="1"/>
</dbReference>
<dbReference type="Gene3D" id="1.10.1380.10">
    <property type="entry name" value="Neutral endopeptidase , domain2"/>
    <property type="match status" value="1"/>
</dbReference>
<dbReference type="GO" id="GO:0004222">
    <property type="term" value="F:metalloendopeptidase activity"/>
    <property type="evidence" value="ECO:0007669"/>
    <property type="project" value="InterPro"/>
</dbReference>
<sequence>MDSDDGSERGTRSDAERPASSRQSSSKHVHTHDSRHKHSKPWTARLYRKHDLKHHNITADPADAEAAPLLRSEEPEETEDEAEQRPGVDTRGHRHSHSHAALDEGSRIFHGARDASRDCLKSLKDAAKKAGQAVADGAKKAAEGAKNAAQKVADGNKKAAQAVKNNPKRTMGAIIAALLATSIALGTDLIIDHKKYHHNRGELCTTPACVRAAESILLYLDPVEVDQDSDVAVRRTIDPCTDFDKFACGGFDKTHTIPADMGDMSTFTVQAEANEAVFKRILEQPKAKVAGKDMALMTMLKQSYDTCMNTEQAQDAGLKPLKELVGRIKDFIGPNAIHGGPRRLSTVLTTGSPIKGLNDAIAFLAQIGIDALVELDIVASPSDPKKDTVKVSPALAIGLPAPDFYRDATLVVEYRRVAAITLDIFYDVHLNTSRLLGRHRNIHSSVLNLAQGVIDLEVKLALALPLPEELTRPSTSKDEIPINRTASLLPQLDLQKLIKDIGASSYQPGKIVVPSTEYLKRLSFVLTGTPVEVLQAFLSWKAIQKYADGVDDPRLDALKQFKAKVKGAAQNLPDGRPRHCVRETNNMLGWAMSRFYVQRKWNEDKHDASAAVARYVKYALSALIGNAPGSQTMTR</sequence>